<protein>
    <submittedName>
        <fullName evidence="2">Uncharacterized protein</fullName>
    </submittedName>
</protein>
<evidence type="ECO:0000256" key="1">
    <source>
        <dbReference type="SAM" id="MobiDB-lite"/>
    </source>
</evidence>
<gene>
    <name evidence="2" type="ORF">OG579_03570</name>
</gene>
<evidence type="ECO:0000313" key="2">
    <source>
        <dbReference type="EMBL" id="WUM20918.1"/>
    </source>
</evidence>
<dbReference type="EMBL" id="CP108021">
    <property type="protein sequence ID" value="WUM20918.1"/>
    <property type="molecule type" value="Genomic_DNA"/>
</dbReference>
<feature type="compositionally biased region" description="Basic residues" evidence="1">
    <location>
        <begin position="1"/>
        <end position="10"/>
    </location>
</feature>
<keyword evidence="3" id="KW-1185">Reference proteome</keyword>
<proteinExistence type="predicted"/>
<dbReference type="AlphaFoldDB" id="A0AAU4K4G8"/>
<dbReference type="RefSeq" id="WP_328858124.1">
    <property type="nucleotide sequence ID" value="NZ_CP108021.1"/>
</dbReference>
<sequence length="77" mass="8650">MKNQRKTRTPPKREGNADFNTIFPAEKKSQPKKQLTTTPKRAASTKNSAGLKADTTKNGINNPSTHYRVLKEHTPMD</sequence>
<feature type="compositionally biased region" description="Polar residues" evidence="1">
    <location>
        <begin position="56"/>
        <end position="65"/>
    </location>
</feature>
<dbReference type="KEGG" id="whr:OG579_03570"/>
<name>A0AAU4K4G8_9NOCA</name>
<feature type="compositionally biased region" description="Polar residues" evidence="1">
    <location>
        <begin position="32"/>
        <end position="48"/>
    </location>
</feature>
<reference evidence="2 3" key="1">
    <citation type="submission" date="2022-10" db="EMBL/GenBank/DDBJ databases">
        <title>The complete genomes of actinobacterial strains from the NBC collection.</title>
        <authorList>
            <person name="Joergensen T.S."/>
            <person name="Alvarez Arevalo M."/>
            <person name="Sterndorff E.B."/>
            <person name="Faurdal D."/>
            <person name="Vuksanovic O."/>
            <person name="Mourched A.-S."/>
            <person name="Charusanti P."/>
            <person name="Shaw S."/>
            <person name="Blin K."/>
            <person name="Weber T."/>
        </authorList>
    </citation>
    <scope>NUCLEOTIDE SEQUENCE [LARGE SCALE GENOMIC DNA]</scope>
    <source>
        <strain evidence="2 3">NBC_00319</strain>
    </source>
</reference>
<evidence type="ECO:0000313" key="3">
    <source>
        <dbReference type="Proteomes" id="UP001432128"/>
    </source>
</evidence>
<organism evidence="2 3">
    <name type="scientific">Williamsia herbipolensis</name>
    <dbReference type="NCBI Taxonomy" id="1603258"/>
    <lineage>
        <taxon>Bacteria</taxon>
        <taxon>Bacillati</taxon>
        <taxon>Actinomycetota</taxon>
        <taxon>Actinomycetes</taxon>
        <taxon>Mycobacteriales</taxon>
        <taxon>Nocardiaceae</taxon>
        <taxon>Williamsia</taxon>
    </lineage>
</organism>
<accession>A0AAU4K4G8</accession>
<dbReference type="Proteomes" id="UP001432128">
    <property type="component" value="Chromosome"/>
</dbReference>
<feature type="region of interest" description="Disordered" evidence="1">
    <location>
        <begin position="1"/>
        <end position="77"/>
    </location>
</feature>